<feature type="compositionally biased region" description="Low complexity" evidence="1">
    <location>
        <begin position="92"/>
        <end position="125"/>
    </location>
</feature>
<evidence type="ECO:0000313" key="3">
    <source>
        <dbReference type="EMBL" id="GGD30256.1"/>
    </source>
</evidence>
<dbReference type="SUPFAM" id="SSF74653">
    <property type="entry name" value="TolA/TonB C-terminal domain"/>
    <property type="match status" value="1"/>
</dbReference>
<evidence type="ECO:0008006" key="5">
    <source>
        <dbReference type="Google" id="ProtNLM"/>
    </source>
</evidence>
<evidence type="ECO:0000256" key="1">
    <source>
        <dbReference type="SAM" id="MobiDB-lite"/>
    </source>
</evidence>
<accession>A0A916Y584</accession>
<dbReference type="EMBL" id="BMIO01000001">
    <property type="protein sequence ID" value="GGD30256.1"/>
    <property type="molecule type" value="Genomic_DNA"/>
</dbReference>
<sequence>MRLATQSGDQLETARFGRDDRLGLAVAIAFHVVLVLVLVAWKKEAPSMPLPERVVVTVSDEVALESISPNPSADPAPSVGQEIGETEPPAQASVSDAVNDAANDAVAAAPRPSPIPRQQQQQTPRPEAKPADRSERRRPDTPSRGSRLGNDFLSGTGGSGSDADQPAAKSGPLTAASLGSAIARQLKPHWSAPQGVEVDKLVTILSFRLAQDGSLIGRPTVVSQAGITDANRSQAARHAENAIRAVQLASPFDLPPEFYDQWKTIDAARFDRRL</sequence>
<feature type="transmembrane region" description="Helical" evidence="2">
    <location>
        <begin position="21"/>
        <end position="41"/>
    </location>
</feature>
<dbReference type="AlphaFoldDB" id="A0A916Y584"/>
<proteinExistence type="predicted"/>
<evidence type="ECO:0000256" key="2">
    <source>
        <dbReference type="SAM" id="Phobius"/>
    </source>
</evidence>
<protein>
    <recommendedName>
        <fullName evidence="5">Energy transducer TonB</fullName>
    </recommendedName>
</protein>
<dbReference type="Gene3D" id="3.30.1150.10">
    <property type="match status" value="1"/>
</dbReference>
<name>A0A916Y584_9SPHN</name>
<organism evidence="3 4">
    <name type="scientific">Croceicoccus pelagius</name>
    <dbReference type="NCBI Taxonomy" id="1703341"/>
    <lineage>
        <taxon>Bacteria</taxon>
        <taxon>Pseudomonadati</taxon>
        <taxon>Pseudomonadota</taxon>
        <taxon>Alphaproteobacteria</taxon>
        <taxon>Sphingomonadales</taxon>
        <taxon>Erythrobacteraceae</taxon>
        <taxon>Croceicoccus</taxon>
    </lineage>
</organism>
<feature type="compositionally biased region" description="Basic and acidic residues" evidence="1">
    <location>
        <begin position="126"/>
        <end position="141"/>
    </location>
</feature>
<reference evidence="3 4" key="1">
    <citation type="journal article" date="2014" name="Int. J. Syst. Evol. Microbiol.">
        <title>Complete genome sequence of Corynebacterium casei LMG S-19264T (=DSM 44701T), isolated from a smear-ripened cheese.</title>
        <authorList>
            <consortium name="US DOE Joint Genome Institute (JGI-PGF)"/>
            <person name="Walter F."/>
            <person name="Albersmeier A."/>
            <person name="Kalinowski J."/>
            <person name="Ruckert C."/>
        </authorList>
    </citation>
    <scope>NUCLEOTIDE SEQUENCE [LARGE SCALE GENOMIC DNA]</scope>
    <source>
        <strain evidence="3 4">CGMCC 1.15358</strain>
    </source>
</reference>
<comment type="caution">
    <text evidence="3">The sequence shown here is derived from an EMBL/GenBank/DDBJ whole genome shotgun (WGS) entry which is preliminary data.</text>
</comment>
<keyword evidence="2" id="KW-1133">Transmembrane helix</keyword>
<evidence type="ECO:0000313" key="4">
    <source>
        <dbReference type="Proteomes" id="UP000598997"/>
    </source>
</evidence>
<dbReference type="Proteomes" id="UP000598997">
    <property type="component" value="Unassembled WGS sequence"/>
</dbReference>
<dbReference type="OrthoDB" id="7161229at2"/>
<keyword evidence="2" id="KW-0812">Transmembrane</keyword>
<gene>
    <name evidence="3" type="ORF">GCM10010989_00380</name>
</gene>
<keyword evidence="2" id="KW-0472">Membrane</keyword>
<feature type="region of interest" description="Disordered" evidence="1">
    <location>
        <begin position="66"/>
        <end position="172"/>
    </location>
</feature>
<keyword evidence="4" id="KW-1185">Reference proteome</keyword>